<dbReference type="Proteomes" id="UP000475117">
    <property type="component" value="Chromosome"/>
</dbReference>
<evidence type="ECO:0000313" key="1">
    <source>
        <dbReference type="EMBL" id="QQL44612.1"/>
    </source>
</evidence>
<name>A0A6B3LFS7_9BACT</name>
<gene>
    <name evidence="1" type="ORF">G3M56_012075</name>
</gene>
<accession>A0A6B3LFS7</accession>
<reference evidence="1 2" key="1">
    <citation type="submission" date="2020-12" db="EMBL/GenBank/DDBJ databases">
        <title>Sulforoseuscoccus oceanibium gen. nov., sp. nov., a representative of the phylum Verrucomicrobia with special cytoplasmic membrane, and proposal of Sulforoseuscoccusaceae fam. nov.</title>
        <authorList>
            <person name="Xi F."/>
        </authorList>
    </citation>
    <scope>NUCLEOTIDE SEQUENCE [LARGE SCALE GENOMIC DNA]</scope>
    <source>
        <strain evidence="1 2">T37</strain>
    </source>
</reference>
<protein>
    <submittedName>
        <fullName evidence="1">Uncharacterized protein</fullName>
    </submittedName>
</protein>
<dbReference type="RefSeq" id="WP_164365741.1">
    <property type="nucleotide sequence ID" value="NZ_CP066776.1"/>
</dbReference>
<dbReference type="KEGG" id="soa:G3M56_012075"/>
<evidence type="ECO:0000313" key="2">
    <source>
        <dbReference type="Proteomes" id="UP000475117"/>
    </source>
</evidence>
<keyword evidence="2" id="KW-1185">Reference proteome</keyword>
<proteinExistence type="predicted"/>
<dbReference type="EMBL" id="CP066776">
    <property type="protein sequence ID" value="QQL44612.1"/>
    <property type="molecule type" value="Genomic_DNA"/>
</dbReference>
<sequence length="138" mass="15464">MRSFSKLSPYRKFLFILGAVLIGAGIGNLVKGYRDRNDYIDPLNELVSKSLNGHSKYYDTDGQAKVHIELTQEETHFLAVHQLYEKRFQTKLTRMPFWVNLVVIVIGGYVLALSLGTKLAEQAGAANRDNAGDCSQDL</sequence>
<dbReference type="AlphaFoldDB" id="A0A6B3LFS7"/>
<organism evidence="1 2">
    <name type="scientific">Sulfuriroseicoccus oceanibius</name>
    <dbReference type="NCBI Taxonomy" id="2707525"/>
    <lineage>
        <taxon>Bacteria</taxon>
        <taxon>Pseudomonadati</taxon>
        <taxon>Verrucomicrobiota</taxon>
        <taxon>Verrucomicrobiia</taxon>
        <taxon>Verrucomicrobiales</taxon>
        <taxon>Verrucomicrobiaceae</taxon>
        <taxon>Sulfuriroseicoccus</taxon>
    </lineage>
</organism>